<sequence length="753" mass="83565">MADDSSKLREQIAYLTDLIKSHKKIPSPASISGVHPHTVNNKNRSFSWQKETQKRKATKQQILHPPLNQVKGQTGTVHSSYSLDRRKLNTKSSGHDTAKTKINIPFTSGSSGYSQTMNDNKSILESKTALKQNDRKAEIPVPKMEQAQKSHLLSLQPSHTLTAKNPYVLNKKEIPHLSGVKTVAQKSALKWKKPSATCTSGLSSDKSKSHSDSELHRKKSQLLRAEISLGMPSTKVKSPSVVPPKAPSTSGAHGSFKWSKSKPSTSSKLEKSGKKSKPSRSKLKWTKLGAQCEAKKQLNPYVLRRESSGGSSPEQRQRLISNKAEKLKKQPHYSTKYQADSVTSKKVLSQKSAAGFIDRRQRTTQGESPVVTRYSVVRSKRKQAPIKAQKLNKVVVIGGVPYKTSSNKLTKAKTSSAEKEIGKGGKKVGKLTKTIIIQGEKFVSDSKGKTLQRINKAPRRASLKESGSSKLRQTLMSRRRSSNGRMVVLRTPTTLIKSKLNNTPSKALASRVLRRSIHNARVYSKNRSKPVSEQYCMFYNRFGKCHKRDTCPYIHDPSKVAVCTKFLRGRCKNLDGSCPFSHKIDPTKMPVCQFFLRGKCSNDNCPYSHVNVSKKAKVCEDFLKGFCARGQQCDKKHILECEEFSRTGKCSKGSNCKLMHKARKPAAARKRKSSSNEGHGTSKLPKQDFTSDEGFLPLLAGASDPEHISAQDSLGNSQGEAKEMTAEPVVIRPRFLKPRDAEKVQTPERTSPE</sequence>
<dbReference type="OrthoDB" id="3247158at2759"/>
<name>A0A2B4SYR6_STYPI</name>
<keyword evidence="3 10" id="KW-0863">Zinc-finger</keyword>
<evidence type="ECO:0000256" key="6">
    <source>
        <dbReference type="ARBA" id="ARBA00057285"/>
    </source>
</evidence>
<feature type="compositionally biased region" description="Basic and acidic residues" evidence="11">
    <location>
        <begin position="205"/>
        <end position="215"/>
    </location>
</feature>
<reference evidence="14" key="1">
    <citation type="journal article" date="2017" name="bioRxiv">
        <title>Comparative analysis of the genomes of Stylophora pistillata and Acropora digitifera provides evidence for extensive differences between species of corals.</title>
        <authorList>
            <person name="Voolstra C.R."/>
            <person name="Li Y."/>
            <person name="Liew Y.J."/>
            <person name="Baumgarten S."/>
            <person name="Zoccola D."/>
            <person name="Flot J.-F."/>
            <person name="Tambutte S."/>
            <person name="Allemand D."/>
            <person name="Aranda M."/>
        </authorList>
    </citation>
    <scope>NUCLEOTIDE SEQUENCE [LARGE SCALE GENOMIC DNA]</scope>
</reference>
<comment type="subunit">
    <text evidence="7">Interacts with SMAD1, SMAD3, SMAD4, CPSF2 and CPSF3.</text>
</comment>
<feature type="compositionally biased region" description="Basic residues" evidence="11">
    <location>
        <begin position="661"/>
        <end position="673"/>
    </location>
</feature>
<keyword evidence="1 10" id="KW-0479">Metal-binding</keyword>
<feature type="region of interest" description="Disordered" evidence="11">
    <location>
        <begin position="229"/>
        <end position="288"/>
    </location>
</feature>
<dbReference type="GO" id="GO:0008270">
    <property type="term" value="F:zinc ion binding"/>
    <property type="evidence" value="ECO:0007669"/>
    <property type="project" value="UniProtKB-KW"/>
</dbReference>
<feature type="region of interest" description="Disordered" evidence="11">
    <location>
        <begin position="186"/>
        <end position="217"/>
    </location>
</feature>
<evidence type="ECO:0000256" key="11">
    <source>
        <dbReference type="SAM" id="MobiDB-lite"/>
    </source>
</evidence>
<evidence type="ECO:0000256" key="3">
    <source>
        <dbReference type="ARBA" id="ARBA00022771"/>
    </source>
</evidence>
<comment type="caution">
    <text evidence="13">The sequence shown here is derived from an EMBL/GenBank/DDBJ whole genome shotgun (WGS) entry which is preliminary data.</text>
</comment>
<organism evidence="13 14">
    <name type="scientific">Stylophora pistillata</name>
    <name type="common">Smooth cauliflower coral</name>
    <dbReference type="NCBI Taxonomy" id="50429"/>
    <lineage>
        <taxon>Eukaryota</taxon>
        <taxon>Metazoa</taxon>
        <taxon>Cnidaria</taxon>
        <taxon>Anthozoa</taxon>
        <taxon>Hexacorallia</taxon>
        <taxon>Scleractinia</taxon>
        <taxon>Astrocoeniina</taxon>
        <taxon>Pocilloporidae</taxon>
        <taxon>Stylophora</taxon>
    </lineage>
</organism>
<feature type="domain" description="C3H1-type" evidence="12">
    <location>
        <begin position="562"/>
        <end position="585"/>
    </location>
</feature>
<keyword evidence="14" id="KW-1185">Reference proteome</keyword>
<keyword evidence="5" id="KW-0238">DNA-binding</keyword>
<feature type="compositionally biased region" description="Basic and acidic residues" evidence="11">
    <location>
        <begin position="737"/>
        <end position="753"/>
    </location>
</feature>
<dbReference type="FunFam" id="4.10.1000.10:FF:000022">
    <property type="entry name" value="Zinc finger CCCH domain-containing protein 7"/>
    <property type="match status" value="1"/>
</dbReference>
<comment type="function">
    <text evidence="6">Required for the export of polyadenylated mRNAs from the nucleus. Enhances ACVR1B-induced SMAD-dependent transcription. Binds to single-stranded DNA but not to double-stranded DNA in vitro. Involved in RNA cleavage.</text>
</comment>
<keyword evidence="4 10" id="KW-0862">Zinc</keyword>
<dbReference type="FunFam" id="4.10.1000.10:FF:000008">
    <property type="entry name" value="zinc finger CCCH domain-containing protein 3"/>
    <property type="match status" value="1"/>
</dbReference>
<dbReference type="STRING" id="50429.A0A2B4SYR6"/>
<dbReference type="InterPro" id="IPR000571">
    <property type="entry name" value="Znf_CCCH"/>
</dbReference>
<proteinExistence type="predicted"/>
<feature type="compositionally biased region" description="Polar residues" evidence="11">
    <location>
        <begin position="710"/>
        <end position="719"/>
    </location>
</feature>
<accession>A0A2B4SYR6</accession>
<feature type="compositionally biased region" description="Polar residues" evidence="11">
    <location>
        <begin position="70"/>
        <end position="81"/>
    </location>
</feature>
<keyword evidence="2" id="KW-0677">Repeat</keyword>
<evidence type="ECO:0000256" key="2">
    <source>
        <dbReference type="ARBA" id="ARBA00022737"/>
    </source>
</evidence>
<dbReference type="PROSITE" id="PS50103">
    <property type="entry name" value="ZF_C3H1"/>
    <property type="match status" value="4"/>
</dbReference>
<evidence type="ECO:0000256" key="10">
    <source>
        <dbReference type="PROSITE-ProRule" id="PRU00723"/>
    </source>
</evidence>
<dbReference type="PANTHER" id="PTHR46156:SF1">
    <property type="entry name" value="ZINC FINGER CCCH DOMAIN-CONTAINING PROTEIN 3"/>
    <property type="match status" value="1"/>
</dbReference>
<evidence type="ECO:0000313" key="13">
    <source>
        <dbReference type="EMBL" id="PFX35051.1"/>
    </source>
</evidence>
<dbReference type="AlphaFoldDB" id="A0A2B4SYR6"/>
<evidence type="ECO:0000256" key="5">
    <source>
        <dbReference type="ARBA" id="ARBA00023125"/>
    </source>
</evidence>
<feature type="zinc finger region" description="C3H1-type" evidence="10">
    <location>
        <begin position="586"/>
        <end position="612"/>
    </location>
</feature>
<gene>
    <name evidence="13" type="primary">Zc3h3</name>
    <name evidence="13" type="ORF">AWC38_SpisGene12</name>
</gene>
<dbReference type="Proteomes" id="UP000225706">
    <property type="component" value="Unassembled WGS sequence"/>
</dbReference>
<feature type="region of interest" description="Disordered" evidence="11">
    <location>
        <begin position="25"/>
        <end position="81"/>
    </location>
</feature>
<feature type="domain" description="C3H1-type" evidence="12">
    <location>
        <begin position="586"/>
        <end position="612"/>
    </location>
</feature>
<evidence type="ECO:0000313" key="14">
    <source>
        <dbReference type="Proteomes" id="UP000225706"/>
    </source>
</evidence>
<evidence type="ECO:0000256" key="8">
    <source>
        <dbReference type="ARBA" id="ARBA00071600"/>
    </source>
</evidence>
<feature type="domain" description="C3H1-type" evidence="12">
    <location>
        <begin position="530"/>
        <end position="558"/>
    </location>
</feature>
<feature type="zinc finger region" description="C3H1-type" evidence="10">
    <location>
        <begin position="530"/>
        <end position="558"/>
    </location>
</feature>
<feature type="domain" description="C3H1-type" evidence="12">
    <location>
        <begin position="613"/>
        <end position="640"/>
    </location>
</feature>
<dbReference type="PANTHER" id="PTHR46156">
    <property type="entry name" value="CCCH ZINGC FINGER"/>
    <property type="match status" value="1"/>
</dbReference>
<feature type="compositionally biased region" description="Polar residues" evidence="11">
    <location>
        <begin position="38"/>
        <end position="50"/>
    </location>
</feature>
<evidence type="ECO:0000256" key="9">
    <source>
        <dbReference type="ARBA" id="ARBA00079564"/>
    </source>
</evidence>
<evidence type="ECO:0000256" key="7">
    <source>
        <dbReference type="ARBA" id="ARBA00064187"/>
    </source>
</evidence>
<evidence type="ECO:0000259" key="12">
    <source>
        <dbReference type="PROSITE" id="PS50103"/>
    </source>
</evidence>
<dbReference type="EMBL" id="LSMT01000001">
    <property type="protein sequence ID" value="PFX35051.1"/>
    <property type="molecule type" value="Genomic_DNA"/>
</dbReference>
<evidence type="ECO:0000256" key="1">
    <source>
        <dbReference type="ARBA" id="ARBA00022723"/>
    </source>
</evidence>
<dbReference type="GO" id="GO:0005634">
    <property type="term" value="C:nucleus"/>
    <property type="evidence" value="ECO:0007669"/>
    <property type="project" value="TreeGrafter"/>
</dbReference>
<feature type="zinc finger region" description="C3H1-type" evidence="10">
    <location>
        <begin position="562"/>
        <end position="585"/>
    </location>
</feature>
<evidence type="ECO:0000256" key="4">
    <source>
        <dbReference type="ARBA" id="ARBA00022833"/>
    </source>
</evidence>
<dbReference type="SMART" id="SM00356">
    <property type="entry name" value="ZnF_C3H1"/>
    <property type="match status" value="5"/>
</dbReference>
<feature type="region of interest" description="Disordered" evidence="11">
    <location>
        <begin position="661"/>
        <end position="753"/>
    </location>
</feature>
<dbReference type="Gene3D" id="4.10.1000.10">
    <property type="entry name" value="Zinc finger, CCCH-type"/>
    <property type="match status" value="2"/>
</dbReference>
<feature type="zinc finger region" description="C3H1-type" evidence="10">
    <location>
        <begin position="613"/>
        <end position="640"/>
    </location>
</feature>
<feature type="compositionally biased region" description="Basic residues" evidence="11">
    <location>
        <begin position="274"/>
        <end position="285"/>
    </location>
</feature>
<feature type="compositionally biased region" description="Low complexity" evidence="11">
    <location>
        <begin position="247"/>
        <end position="267"/>
    </location>
</feature>
<protein>
    <recommendedName>
        <fullName evidence="8">Zinc finger CCCH domain-containing protein 3</fullName>
    </recommendedName>
    <alternativeName>
        <fullName evidence="9">Smad-interacting CPSF-like factor</fullName>
    </alternativeName>
</protein>
<dbReference type="GO" id="GO:0003677">
    <property type="term" value="F:DNA binding"/>
    <property type="evidence" value="ECO:0007669"/>
    <property type="project" value="UniProtKB-KW"/>
</dbReference>